<dbReference type="AlphaFoldDB" id="A0AA39Y439"/>
<accession>A0AA39Y439</accession>
<feature type="compositionally biased region" description="Gly residues" evidence="1">
    <location>
        <begin position="26"/>
        <end position="39"/>
    </location>
</feature>
<comment type="caution">
    <text evidence="2">The sequence shown here is derived from an EMBL/GenBank/DDBJ whole genome shotgun (WGS) entry which is preliminary data.</text>
</comment>
<evidence type="ECO:0000313" key="2">
    <source>
        <dbReference type="EMBL" id="KAK0645677.1"/>
    </source>
</evidence>
<feature type="region of interest" description="Disordered" evidence="1">
    <location>
        <begin position="94"/>
        <end position="127"/>
    </location>
</feature>
<dbReference type="EMBL" id="JAULSV010000004">
    <property type="protein sequence ID" value="KAK0645677.1"/>
    <property type="molecule type" value="Genomic_DNA"/>
</dbReference>
<gene>
    <name evidence="2" type="ORF">B0T16DRAFT_457683</name>
</gene>
<protein>
    <recommendedName>
        <fullName evidence="4">Tafazzin</fullName>
    </recommendedName>
</protein>
<feature type="compositionally biased region" description="Polar residues" evidence="1">
    <location>
        <begin position="13"/>
        <end position="24"/>
    </location>
</feature>
<sequence>MPKKRFHQARYSKPQSTAPASLSISSGGGGGAAGAGSGRGSRRNSQHDDTSTNRGVNELLADLRRTGLGGGGGGAIQRAVEIPPTLPPVLRNILQLPEPPALRPRRPDRRRTHAGPPPPRSWISGADRAAELRKLQQFGRPEDREHRPLPGVYAPEEGSLIDAVLRRFAFDWAFQREYCQYCLFDLPKHLRAALVTYLGVWNPEGVRVEDIQAILLPPDDEEDDDQGRLSPSSANEYFSHLDLTGSVGRSLKLRELGRFLFPARLLHSTGTEMKESWDAPEDISAVTVPRPLLPNLTHLALGIRPDCAQSVSWRQLLAFVAHCPTLTHLSLAFWPEPSLTPNAKLASFITPYGRTVQYSGTGPYSHSLDNDWSEAIVVLRRLSKTLYGLEYLDLTGCGDWYSTLWSTVGREAVDWVGDWGKISTLLLYPGYRLSEDAGAAERAKYWEIAQNAERVERHIAAKRAGRGRFITVETAKRSEFG</sequence>
<dbReference type="Proteomes" id="UP001174936">
    <property type="component" value="Unassembled WGS sequence"/>
</dbReference>
<reference evidence="2" key="1">
    <citation type="submission" date="2023-06" db="EMBL/GenBank/DDBJ databases">
        <title>Genome-scale phylogeny and comparative genomics of the fungal order Sordariales.</title>
        <authorList>
            <consortium name="Lawrence Berkeley National Laboratory"/>
            <person name="Hensen N."/>
            <person name="Bonometti L."/>
            <person name="Westerberg I."/>
            <person name="Brannstrom I.O."/>
            <person name="Guillou S."/>
            <person name="Cros-Aarteil S."/>
            <person name="Calhoun S."/>
            <person name="Haridas S."/>
            <person name="Kuo A."/>
            <person name="Mondo S."/>
            <person name="Pangilinan J."/>
            <person name="Riley R."/>
            <person name="Labutti K."/>
            <person name="Andreopoulos B."/>
            <person name="Lipzen A."/>
            <person name="Chen C."/>
            <person name="Yanf M."/>
            <person name="Daum C."/>
            <person name="Ng V."/>
            <person name="Clum A."/>
            <person name="Steindorff A."/>
            <person name="Ohm R."/>
            <person name="Martin F."/>
            <person name="Silar P."/>
            <person name="Natvig D."/>
            <person name="Lalanne C."/>
            <person name="Gautier V."/>
            <person name="Ament-Velasquez S.L."/>
            <person name="Kruys A."/>
            <person name="Hutchinson M.I."/>
            <person name="Powell A.J."/>
            <person name="Barry K."/>
            <person name="Miller A.N."/>
            <person name="Grigoriev I.V."/>
            <person name="Debuchy R."/>
            <person name="Gladieux P."/>
            <person name="Thoren M.H."/>
            <person name="Johannesson H."/>
        </authorList>
    </citation>
    <scope>NUCLEOTIDE SEQUENCE</scope>
    <source>
        <strain evidence="2">SMH2532-1</strain>
    </source>
</reference>
<evidence type="ECO:0000313" key="3">
    <source>
        <dbReference type="Proteomes" id="UP001174936"/>
    </source>
</evidence>
<proteinExistence type="predicted"/>
<evidence type="ECO:0000256" key="1">
    <source>
        <dbReference type="SAM" id="MobiDB-lite"/>
    </source>
</evidence>
<keyword evidence="3" id="KW-1185">Reference proteome</keyword>
<feature type="compositionally biased region" description="Basic residues" evidence="1">
    <location>
        <begin position="1"/>
        <end position="10"/>
    </location>
</feature>
<feature type="compositionally biased region" description="Basic residues" evidence="1">
    <location>
        <begin position="103"/>
        <end position="113"/>
    </location>
</feature>
<name>A0AA39Y439_9PEZI</name>
<organism evidence="2 3">
    <name type="scientific">Cercophora newfieldiana</name>
    <dbReference type="NCBI Taxonomy" id="92897"/>
    <lineage>
        <taxon>Eukaryota</taxon>
        <taxon>Fungi</taxon>
        <taxon>Dikarya</taxon>
        <taxon>Ascomycota</taxon>
        <taxon>Pezizomycotina</taxon>
        <taxon>Sordariomycetes</taxon>
        <taxon>Sordariomycetidae</taxon>
        <taxon>Sordariales</taxon>
        <taxon>Lasiosphaeriaceae</taxon>
        <taxon>Cercophora</taxon>
    </lineage>
</organism>
<feature type="region of interest" description="Disordered" evidence="1">
    <location>
        <begin position="1"/>
        <end position="56"/>
    </location>
</feature>
<evidence type="ECO:0008006" key="4">
    <source>
        <dbReference type="Google" id="ProtNLM"/>
    </source>
</evidence>